<comment type="function">
    <text evidence="6">Synthesizes alpha-1,4-glucan chains using ADP-glucose.</text>
</comment>
<sequence length="479" mass="54637">MSDTRVLFAASEVYPFAKSGGLADVAYSLPRALNETYDVDVIMPLYQFIDREVFCIEAVGETFDIMMGERAYPITLYICKYKNMTYRFVYTPMLCDRAFLYGPSQGGYADNDIRFALFNYAILEILKREPYVFVHLNDWQTALLPLLLENEPEIKTKSLFTIHNLAYQGIFEKKALARLGIDEKYFHMDCLEFYGQVNFMKAGIAYADRVTTVSPTYAKEILTPEFGCGLEGFLQYHSAKLIGIVNGIDTEQFSPSSDKILVSPYKDLRGKEANKSAFLKEIKMKEPQRPLMIFIGRFTWQKGLEILIDALPEMALMECNIVVLGDGEAKYHDALEVLAKKHDNIYLESGYNEALSHRMYAASDFFLMPSLFEPCGLAQMIAMHYGSMPIVRSVGGLADTVHDHAVFDRKSQKGYGIVFEKADHHALLSAVTNALELYGTKTQYNLIVKHNMLCDFSWRESGEMYIKEYKKLKEEGYRG</sequence>
<dbReference type="Pfam" id="PF13692">
    <property type="entry name" value="Glyco_trans_1_4"/>
    <property type="match status" value="1"/>
</dbReference>
<dbReference type="Gene3D" id="3.40.50.2000">
    <property type="entry name" value="Glycogen Phosphorylase B"/>
    <property type="match status" value="2"/>
</dbReference>
<dbReference type="PANTHER" id="PTHR45825:SF11">
    <property type="entry name" value="ALPHA AMYLASE DOMAIN-CONTAINING PROTEIN"/>
    <property type="match status" value="1"/>
</dbReference>
<dbReference type="EMBL" id="JAQIBC010000002">
    <property type="protein sequence ID" value="MDM5263213.1"/>
    <property type="molecule type" value="Genomic_DNA"/>
</dbReference>
<gene>
    <name evidence="6" type="primary">glgA</name>
    <name evidence="8" type="ORF">PF327_03310</name>
</gene>
<dbReference type="EC" id="2.4.1.21" evidence="6"/>
<comment type="catalytic activity">
    <reaction evidence="1 6">
        <text>[(1-&gt;4)-alpha-D-glucosyl](n) + ADP-alpha-D-glucose = [(1-&gt;4)-alpha-D-glucosyl](n+1) + ADP + H(+)</text>
        <dbReference type="Rhea" id="RHEA:18189"/>
        <dbReference type="Rhea" id="RHEA-COMP:9584"/>
        <dbReference type="Rhea" id="RHEA-COMP:9587"/>
        <dbReference type="ChEBI" id="CHEBI:15378"/>
        <dbReference type="ChEBI" id="CHEBI:15444"/>
        <dbReference type="ChEBI" id="CHEBI:57498"/>
        <dbReference type="ChEBI" id="CHEBI:456216"/>
        <dbReference type="EC" id="2.4.1.21"/>
    </reaction>
</comment>
<comment type="similarity">
    <text evidence="2 6">Belongs to the glycosyltransferase 1 family. Bacterial/plant glycogen synthase subfamily.</text>
</comment>
<dbReference type="RefSeq" id="WP_289401327.1">
    <property type="nucleotide sequence ID" value="NZ_JAQIBC010000002.1"/>
</dbReference>
<evidence type="ECO:0000313" key="9">
    <source>
        <dbReference type="Proteomes" id="UP001169066"/>
    </source>
</evidence>
<dbReference type="SUPFAM" id="SSF53756">
    <property type="entry name" value="UDP-Glycosyltransferase/glycogen phosphorylase"/>
    <property type="match status" value="1"/>
</dbReference>
<evidence type="ECO:0000256" key="4">
    <source>
        <dbReference type="ARBA" id="ARBA00022679"/>
    </source>
</evidence>
<evidence type="ECO:0000256" key="5">
    <source>
        <dbReference type="ARBA" id="ARBA00023056"/>
    </source>
</evidence>
<comment type="pathway">
    <text evidence="6">Glycan biosynthesis; glycogen biosynthesis.</text>
</comment>
<keyword evidence="4 6" id="KW-0808">Transferase</keyword>
<evidence type="ECO:0000259" key="7">
    <source>
        <dbReference type="Pfam" id="PF08323"/>
    </source>
</evidence>
<evidence type="ECO:0000256" key="1">
    <source>
        <dbReference type="ARBA" id="ARBA00001478"/>
    </source>
</evidence>
<dbReference type="HAMAP" id="MF_00484">
    <property type="entry name" value="Glycogen_synth"/>
    <property type="match status" value="1"/>
</dbReference>
<feature type="domain" description="Starch synthase catalytic" evidence="7">
    <location>
        <begin position="5"/>
        <end position="235"/>
    </location>
</feature>
<dbReference type="Proteomes" id="UP001169066">
    <property type="component" value="Unassembled WGS sequence"/>
</dbReference>
<proteinExistence type="inferred from homology"/>
<organism evidence="8 9">
    <name type="scientific">Sulfurovum xiamenensis</name>
    <dbReference type="NCBI Taxonomy" id="3019066"/>
    <lineage>
        <taxon>Bacteria</taxon>
        <taxon>Pseudomonadati</taxon>
        <taxon>Campylobacterota</taxon>
        <taxon>Epsilonproteobacteria</taxon>
        <taxon>Campylobacterales</taxon>
        <taxon>Sulfurovaceae</taxon>
        <taxon>Sulfurovum</taxon>
    </lineage>
</organism>
<dbReference type="NCBIfam" id="TIGR02095">
    <property type="entry name" value="glgA"/>
    <property type="match status" value="1"/>
</dbReference>
<keyword evidence="5 6" id="KW-0320">Glycogen biosynthesis</keyword>
<keyword evidence="9" id="KW-1185">Reference proteome</keyword>
<reference evidence="8" key="1">
    <citation type="submission" date="2023-01" db="EMBL/GenBank/DDBJ databases">
        <title>Sulfurovum sp. XTW-4 genome assembly.</title>
        <authorList>
            <person name="Wang J."/>
        </authorList>
    </citation>
    <scope>NUCLEOTIDE SEQUENCE</scope>
    <source>
        <strain evidence="8">XTW-4</strain>
    </source>
</reference>
<accession>A0ABT7QQ37</accession>
<evidence type="ECO:0000256" key="6">
    <source>
        <dbReference type="HAMAP-Rule" id="MF_00484"/>
    </source>
</evidence>
<evidence type="ECO:0000313" key="8">
    <source>
        <dbReference type="EMBL" id="MDM5263213.1"/>
    </source>
</evidence>
<keyword evidence="3 6" id="KW-0328">Glycosyltransferase</keyword>
<protein>
    <recommendedName>
        <fullName evidence="6">Glycogen synthase</fullName>
        <ecNumber evidence="6">2.4.1.21</ecNumber>
    </recommendedName>
    <alternativeName>
        <fullName evidence="6">Starch [bacterial glycogen] synthase</fullName>
    </alternativeName>
</protein>
<feature type="binding site" evidence="6">
    <location>
        <position position="18"/>
    </location>
    <ligand>
        <name>ADP-alpha-D-glucose</name>
        <dbReference type="ChEBI" id="CHEBI:57498"/>
    </ligand>
</feature>
<dbReference type="PANTHER" id="PTHR45825">
    <property type="entry name" value="GRANULE-BOUND STARCH SYNTHASE 1, CHLOROPLASTIC/AMYLOPLASTIC"/>
    <property type="match status" value="1"/>
</dbReference>
<dbReference type="InterPro" id="IPR011835">
    <property type="entry name" value="GS/SS"/>
</dbReference>
<comment type="caution">
    <text evidence="8">The sequence shown here is derived from an EMBL/GenBank/DDBJ whole genome shotgun (WGS) entry which is preliminary data.</text>
</comment>
<dbReference type="CDD" id="cd03791">
    <property type="entry name" value="GT5_Glycogen_synthase_DULL1-like"/>
    <property type="match status" value="1"/>
</dbReference>
<dbReference type="InterPro" id="IPR013534">
    <property type="entry name" value="Starch_synth_cat_dom"/>
</dbReference>
<evidence type="ECO:0000256" key="3">
    <source>
        <dbReference type="ARBA" id="ARBA00022676"/>
    </source>
</evidence>
<evidence type="ECO:0000256" key="2">
    <source>
        <dbReference type="ARBA" id="ARBA00010281"/>
    </source>
</evidence>
<dbReference type="Pfam" id="PF08323">
    <property type="entry name" value="Glyco_transf_5"/>
    <property type="match status" value="1"/>
</dbReference>
<name>A0ABT7QQ37_9BACT</name>